<accession>A0A139IN81</accession>
<evidence type="ECO:0000256" key="1">
    <source>
        <dbReference type="SAM" id="MobiDB-lite"/>
    </source>
</evidence>
<evidence type="ECO:0000313" key="2">
    <source>
        <dbReference type="EMBL" id="KXT16277.1"/>
    </source>
</evidence>
<evidence type="ECO:0000313" key="3">
    <source>
        <dbReference type="Proteomes" id="UP000073492"/>
    </source>
</evidence>
<keyword evidence="3" id="KW-1185">Reference proteome</keyword>
<sequence length="72" mass="7896">METLQSAQQITICDCVRYKEAPPLPKSHKARVSVEYEPPGQTYPITSSQVSDPDIANGKQRNASVLGNKGHE</sequence>
<dbReference type="EMBL" id="LFZO01000040">
    <property type="protein sequence ID" value="KXT16277.1"/>
    <property type="molecule type" value="Genomic_DNA"/>
</dbReference>
<dbReference type="AlphaFoldDB" id="A0A139IN81"/>
<gene>
    <name evidence="2" type="ORF">AC579_497</name>
</gene>
<organism evidence="2 3">
    <name type="scientific">Pseudocercospora musae</name>
    <dbReference type="NCBI Taxonomy" id="113226"/>
    <lineage>
        <taxon>Eukaryota</taxon>
        <taxon>Fungi</taxon>
        <taxon>Dikarya</taxon>
        <taxon>Ascomycota</taxon>
        <taxon>Pezizomycotina</taxon>
        <taxon>Dothideomycetes</taxon>
        <taxon>Dothideomycetidae</taxon>
        <taxon>Mycosphaerellales</taxon>
        <taxon>Mycosphaerellaceae</taxon>
        <taxon>Pseudocercospora</taxon>
    </lineage>
</organism>
<protein>
    <submittedName>
        <fullName evidence="2">Uncharacterized protein</fullName>
    </submittedName>
</protein>
<proteinExistence type="predicted"/>
<feature type="region of interest" description="Disordered" evidence="1">
    <location>
        <begin position="24"/>
        <end position="72"/>
    </location>
</feature>
<dbReference type="Proteomes" id="UP000073492">
    <property type="component" value="Unassembled WGS sequence"/>
</dbReference>
<name>A0A139IN81_9PEZI</name>
<reference evidence="2 3" key="1">
    <citation type="submission" date="2015-07" db="EMBL/GenBank/DDBJ databases">
        <title>Comparative genomics of the Sigatoka disease complex on banana suggests a link between parallel evolutionary changes in Pseudocercospora fijiensis and Pseudocercospora eumusae and increased virulence on the banana host.</title>
        <authorList>
            <person name="Chang T.-C."/>
            <person name="Salvucci A."/>
            <person name="Crous P.W."/>
            <person name="Stergiopoulos I."/>
        </authorList>
    </citation>
    <scope>NUCLEOTIDE SEQUENCE [LARGE SCALE GENOMIC DNA]</scope>
    <source>
        <strain evidence="2 3">CBS 116634</strain>
    </source>
</reference>
<comment type="caution">
    <text evidence="2">The sequence shown here is derived from an EMBL/GenBank/DDBJ whole genome shotgun (WGS) entry which is preliminary data.</text>
</comment>